<protein>
    <recommendedName>
        <fullName evidence="6">Mannose-P-dolichol utilization defect 1 protein homolog</fullName>
    </recommendedName>
</protein>
<sequence>MAGAAGVVMAAHMMPAKTVLLSSRSAAYNDLRLMECLTRFLGYALVLTMSGLQLPHIFKLLKSRCSQGVNIVRVALELQAVSSNVAYCIYHNFPLSTWGESMPLMAQYVTVTCLLLLYSGRERHMLVFVVTYVTCMLLLLLG</sequence>
<dbReference type="PANTHER" id="PTHR12226:SF2">
    <property type="entry name" value="MANNOSE-P-DOLICHOL UTILIZATION DEFECT 1 PROTEIN"/>
    <property type="match status" value="1"/>
</dbReference>
<dbReference type="EMBL" id="PZQS01000014">
    <property type="protein sequence ID" value="PVD18663.1"/>
    <property type="molecule type" value="Genomic_DNA"/>
</dbReference>
<proteinExistence type="predicted"/>
<dbReference type="Proteomes" id="UP000245119">
    <property type="component" value="Linkage Group LG14"/>
</dbReference>
<name>A0A2T7NBX0_POMCA</name>
<dbReference type="InterPro" id="IPR016817">
    <property type="entry name" value="MannP-dilichol_defect-1"/>
</dbReference>
<evidence type="ECO:0000256" key="2">
    <source>
        <dbReference type="ARBA" id="ARBA00022737"/>
    </source>
</evidence>
<keyword evidence="3" id="KW-0812">Transmembrane</keyword>
<dbReference type="OrthoDB" id="271506at2759"/>
<evidence type="ECO:0000313" key="4">
    <source>
        <dbReference type="EMBL" id="PVD18663.1"/>
    </source>
</evidence>
<keyword evidence="3" id="KW-1133">Transmembrane helix</keyword>
<keyword evidence="5" id="KW-1185">Reference proteome</keyword>
<evidence type="ECO:0000256" key="1">
    <source>
        <dbReference type="ARBA" id="ARBA00022448"/>
    </source>
</evidence>
<organism evidence="4 5">
    <name type="scientific">Pomacea canaliculata</name>
    <name type="common">Golden apple snail</name>
    <dbReference type="NCBI Taxonomy" id="400727"/>
    <lineage>
        <taxon>Eukaryota</taxon>
        <taxon>Metazoa</taxon>
        <taxon>Spiralia</taxon>
        <taxon>Lophotrochozoa</taxon>
        <taxon>Mollusca</taxon>
        <taxon>Gastropoda</taxon>
        <taxon>Caenogastropoda</taxon>
        <taxon>Architaenioglossa</taxon>
        <taxon>Ampullarioidea</taxon>
        <taxon>Ampullariidae</taxon>
        <taxon>Pomacea</taxon>
    </lineage>
</organism>
<gene>
    <name evidence="4" type="ORF">C0Q70_21213</name>
</gene>
<accession>A0A2T7NBX0</accession>
<feature type="transmembrane region" description="Helical" evidence="3">
    <location>
        <begin position="125"/>
        <end position="141"/>
    </location>
</feature>
<evidence type="ECO:0000256" key="3">
    <source>
        <dbReference type="SAM" id="Phobius"/>
    </source>
</evidence>
<evidence type="ECO:0000313" key="5">
    <source>
        <dbReference type="Proteomes" id="UP000245119"/>
    </source>
</evidence>
<dbReference type="AlphaFoldDB" id="A0A2T7NBX0"/>
<keyword evidence="3" id="KW-0472">Membrane</keyword>
<dbReference type="STRING" id="400727.A0A2T7NBX0"/>
<keyword evidence="2" id="KW-0677">Repeat</keyword>
<evidence type="ECO:0008006" key="6">
    <source>
        <dbReference type="Google" id="ProtNLM"/>
    </source>
</evidence>
<dbReference type="PANTHER" id="PTHR12226">
    <property type="entry name" value="MANNOSE-P-DOLICHOL UTILIZATION DEFECT 1 LEC35 -RELATED"/>
    <property type="match status" value="1"/>
</dbReference>
<keyword evidence="1" id="KW-0813">Transport</keyword>
<comment type="caution">
    <text evidence="4">The sequence shown here is derived from an EMBL/GenBank/DDBJ whole genome shotgun (WGS) entry which is preliminary data.</text>
</comment>
<reference evidence="4 5" key="1">
    <citation type="submission" date="2018-04" db="EMBL/GenBank/DDBJ databases">
        <title>The genome of golden apple snail Pomacea canaliculata provides insight into stress tolerance and invasive adaptation.</title>
        <authorList>
            <person name="Liu C."/>
            <person name="Liu B."/>
            <person name="Ren Y."/>
            <person name="Zhang Y."/>
            <person name="Wang H."/>
            <person name="Li S."/>
            <person name="Jiang F."/>
            <person name="Yin L."/>
            <person name="Zhang G."/>
            <person name="Qian W."/>
            <person name="Fan W."/>
        </authorList>
    </citation>
    <scope>NUCLEOTIDE SEQUENCE [LARGE SCALE GENOMIC DNA]</scope>
    <source>
        <strain evidence="4">SZHN2017</strain>
        <tissue evidence="4">Muscle</tissue>
    </source>
</reference>